<evidence type="ECO:0000256" key="8">
    <source>
        <dbReference type="ARBA" id="ARBA00022519"/>
    </source>
</evidence>
<feature type="domain" description="Glycosyl transferase family 51" evidence="30">
    <location>
        <begin position="83"/>
        <end position="261"/>
    </location>
</feature>
<feature type="compositionally biased region" description="Acidic residues" evidence="27">
    <location>
        <begin position="855"/>
        <end position="868"/>
    </location>
</feature>
<dbReference type="PANTHER" id="PTHR32282">
    <property type="entry name" value="BINDING PROTEIN TRANSPEPTIDASE, PUTATIVE-RELATED"/>
    <property type="match status" value="1"/>
</dbReference>
<evidence type="ECO:0000256" key="28">
    <source>
        <dbReference type="SAM" id="Phobius"/>
    </source>
</evidence>
<comment type="pathway">
    <text evidence="2">Cell wall biogenesis; peptidoglycan biosynthesis.</text>
</comment>
<dbReference type="FunFam" id="1.10.3810.10:FF:000003">
    <property type="entry name" value="Penicillin-binding protein 1a"/>
    <property type="match status" value="1"/>
</dbReference>
<comment type="similarity">
    <text evidence="3">In the C-terminal section; belongs to the transpeptidase family.</text>
</comment>
<dbReference type="InterPro" id="IPR012340">
    <property type="entry name" value="NA-bd_OB-fold"/>
</dbReference>
<dbReference type="CAZy" id="GT51">
    <property type="family name" value="Glycosyltransferase Family 51"/>
</dbReference>
<keyword evidence="13 28" id="KW-0812">Transmembrane</keyword>
<evidence type="ECO:0000256" key="5">
    <source>
        <dbReference type="ARBA" id="ARBA00012448"/>
    </source>
</evidence>
<keyword evidence="17" id="KW-0573">Peptidoglycan synthesis</keyword>
<evidence type="ECO:0000256" key="2">
    <source>
        <dbReference type="ARBA" id="ARBA00004752"/>
    </source>
</evidence>
<organism evidence="32 33">
    <name type="scientific">Hyphomonas neptunium (strain ATCC 15444)</name>
    <dbReference type="NCBI Taxonomy" id="228405"/>
    <lineage>
        <taxon>Bacteria</taxon>
        <taxon>Pseudomonadati</taxon>
        <taxon>Pseudomonadota</taxon>
        <taxon>Alphaproteobacteria</taxon>
        <taxon>Hyphomonadales</taxon>
        <taxon>Hyphomonadaceae</taxon>
        <taxon>Hyphomonas</taxon>
    </lineage>
</organism>
<evidence type="ECO:0000256" key="26">
    <source>
        <dbReference type="ARBA" id="ARBA00060592"/>
    </source>
</evidence>
<dbReference type="UniPathway" id="UPA00219"/>
<protein>
    <recommendedName>
        <fullName evidence="6">Penicillin-binding protein 1A</fullName>
        <ecNumber evidence="24">2.4.99.28</ecNumber>
        <ecNumber evidence="5">3.4.16.4</ecNumber>
    </recommendedName>
</protein>
<evidence type="ECO:0000256" key="25">
    <source>
        <dbReference type="ARBA" id="ARBA00049902"/>
    </source>
</evidence>
<accession>Q0C0Y1</accession>
<keyword evidence="7" id="KW-1003">Cell membrane</keyword>
<evidence type="ECO:0000256" key="27">
    <source>
        <dbReference type="SAM" id="MobiDB-lite"/>
    </source>
</evidence>
<dbReference type="GO" id="GO:0008360">
    <property type="term" value="P:regulation of cell shape"/>
    <property type="evidence" value="ECO:0007669"/>
    <property type="project" value="UniProtKB-KW"/>
</dbReference>
<dbReference type="PANTHER" id="PTHR32282:SF27">
    <property type="entry name" value="PENICILLIN-BINDING PROTEIN 1A"/>
    <property type="match status" value="1"/>
</dbReference>
<feature type="domain" description="Penicillin-binding protein OB-like" evidence="31">
    <location>
        <begin position="350"/>
        <end position="483"/>
    </location>
</feature>
<dbReference type="GO" id="GO:0009002">
    <property type="term" value="F:serine-type D-Ala-D-Ala carboxypeptidase activity"/>
    <property type="evidence" value="ECO:0007669"/>
    <property type="project" value="UniProtKB-EC"/>
</dbReference>
<keyword evidence="16" id="KW-0735">Signal-anchor</keyword>
<evidence type="ECO:0000313" key="33">
    <source>
        <dbReference type="Proteomes" id="UP000001959"/>
    </source>
</evidence>
<proteinExistence type="inferred from homology"/>
<dbReference type="EC" id="2.4.99.28" evidence="24"/>
<evidence type="ECO:0000256" key="10">
    <source>
        <dbReference type="ARBA" id="ARBA00022670"/>
    </source>
</evidence>
<evidence type="ECO:0000256" key="23">
    <source>
        <dbReference type="ARBA" id="ARBA00034000"/>
    </source>
</evidence>
<keyword evidence="8" id="KW-0997">Cell inner membrane</keyword>
<evidence type="ECO:0000256" key="20">
    <source>
        <dbReference type="ARBA" id="ARBA00023251"/>
    </source>
</evidence>
<dbReference type="Gene3D" id="3.40.710.10">
    <property type="entry name" value="DD-peptidase/beta-lactamase superfamily"/>
    <property type="match status" value="2"/>
</dbReference>
<dbReference type="GO" id="GO:0008955">
    <property type="term" value="F:peptidoglycan glycosyltransferase activity"/>
    <property type="evidence" value="ECO:0007669"/>
    <property type="project" value="UniProtKB-EC"/>
</dbReference>
<keyword evidence="18 28" id="KW-1133">Transmembrane helix</keyword>
<comment type="catalytic activity">
    <reaction evidence="25">
        <text>[GlcNAc-(1-&gt;4)-Mur2Ac(oyl-L-Ala-gamma-D-Glu-L-Lys-D-Ala-D-Ala)](n)-di-trans,octa-cis-undecaprenyl diphosphate + beta-D-GlcNAc-(1-&gt;4)-Mur2Ac(oyl-L-Ala-gamma-D-Glu-L-Lys-D-Ala-D-Ala)-di-trans,octa-cis-undecaprenyl diphosphate = [GlcNAc-(1-&gt;4)-Mur2Ac(oyl-L-Ala-gamma-D-Glu-L-Lys-D-Ala-D-Ala)](n+1)-di-trans,octa-cis-undecaprenyl diphosphate + di-trans,octa-cis-undecaprenyl diphosphate + H(+)</text>
        <dbReference type="Rhea" id="RHEA:23708"/>
        <dbReference type="Rhea" id="RHEA-COMP:9602"/>
        <dbReference type="Rhea" id="RHEA-COMP:9603"/>
        <dbReference type="ChEBI" id="CHEBI:15378"/>
        <dbReference type="ChEBI" id="CHEBI:58405"/>
        <dbReference type="ChEBI" id="CHEBI:60033"/>
        <dbReference type="ChEBI" id="CHEBI:78435"/>
        <dbReference type="EC" id="2.4.99.28"/>
    </reaction>
</comment>
<dbReference type="Gene3D" id="2.40.50.140">
    <property type="entry name" value="Nucleic acid-binding proteins"/>
    <property type="match status" value="1"/>
</dbReference>
<evidence type="ECO:0000256" key="3">
    <source>
        <dbReference type="ARBA" id="ARBA00007090"/>
    </source>
</evidence>
<dbReference type="EMBL" id="CP000158">
    <property type="protein sequence ID" value="ABI76212.1"/>
    <property type="molecule type" value="Genomic_DNA"/>
</dbReference>
<dbReference type="AlphaFoldDB" id="Q0C0Y1"/>
<dbReference type="GO" id="GO:0009252">
    <property type="term" value="P:peptidoglycan biosynthetic process"/>
    <property type="evidence" value="ECO:0007669"/>
    <property type="project" value="UniProtKB-UniPathway"/>
</dbReference>
<keyword evidence="33" id="KW-1185">Reference proteome</keyword>
<evidence type="ECO:0000256" key="9">
    <source>
        <dbReference type="ARBA" id="ARBA00022645"/>
    </source>
</evidence>
<dbReference type="InterPro" id="IPR012338">
    <property type="entry name" value="Beta-lactam/transpept-like"/>
</dbReference>
<evidence type="ECO:0000256" key="15">
    <source>
        <dbReference type="ARBA" id="ARBA00022960"/>
    </source>
</evidence>
<name>Q0C0Y1_HYPNA</name>
<dbReference type="SUPFAM" id="SSF53955">
    <property type="entry name" value="Lysozyme-like"/>
    <property type="match status" value="1"/>
</dbReference>
<evidence type="ECO:0000256" key="1">
    <source>
        <dbReference type="ARBA" id="ARBA00004249"/>
    </source>
</evidence>
<dbReference type="GO" id="GO:0005886">
    <property type="term" value="C:plasma membrane"/>
    <property type="evidence" value="ECO:0007669"/>
    <property type="project" value="UniProtKB-SubCell"/>
</dbReference>
<dbReference type="InterPro" id="IPR050396">
    <property type="entry name" value="Glycosyltr_51/Transpeptidase"/>
</dbReference>
<dbReference type="GO" id="GO:0030288">
    <property type="term" value="C:outer membrane-bounded periplasmic space"/>
    <property type="evidence" value="ECO:0007669"/>
    <property type="project" value="TreeGrafter"/>
</dbReference>
<dbReference type="GO" id="GO:0071555">
    <property type="term" value="P:cell wall organization"/>
    <property type="evidence" value="ECO:0007669"/>
    <property type="project" value="UniProtKB-KW"/>
</dbReference>
<reference evidence="32 33" key="1">
    <citation type="journal article" date="2006" name="J. Bacteriol.">
        <title>Comparative genomic evidence for a close relationship between the dimorphic prosthecate bacteria Hyphomonas neptunium and Caulobacter crescentus.</title>
        <authorList>
            <person name="Badger J.H."/>
            <person name="Hoover T.R."/>
            <person name="Brun Y.V."/>
            <person name="Weiner R.M."/>
            <person name="Laub M.T."/>
            <person name="Alexandre G."/>
            <person name="Mrazek J."/>
            <person name="Ren Q."/>
            <person name="Paulsen I.T."/>
            <person name="Nelson K.E."/>
            <person name="Khouri H.M."/>
            <person name="Radune D."/>
            <person name="Sosa J."/>
            <person name="Dodson R.J."/>
            <person name="Sullivan S.A."/>
            <person name="Rosovitz M.J."/>
            <person name="Madupu R."/>
            <person name="Brinkac L.M."/>
            <person name="Durkin A.S."/>
            <person name="Daugherty S.C."/>
            <person name="Kothari S.P."/>
            <person name="Giglio M.G."/>
            <person name="Zhou L."/>
            <person name="Haft D.H."/>
            <person name="Selengut J.D."/>
            <person name="Davidsen T.M."/>
            <person name="Yang Q."/>
            <person name="Zafar N."/>
            <person name="Ward N.L."/>
        </authorList>
    </citation>
    <scope>NUCLEOTIDE SEQUENCE [LARGE SCALE GENOMIC DNA]</scope>
    <source>
        <strain evidence="32 33">ATCC 15444</strain>
    </source>
</reference>
<feature type="compositionally biased region" description="Low complexity" evidence="27">
    <location>
        <begin position="445"/>
        <end position="454"/>
    </location>
</feature>
<dbReference type="InterPro" id="IPR031376">
    <property type="entry name" value="PCB_OB"/>
</dbReference>
<evidence type="ECO:0000256" key="22">
    <source>
        <dbReference type="ARBA" id="ARBA00023316"/>
    </source>
</evidence>
<keyword evidence="14 32" id="KW-0378">Hydrolase</keyword>
<dbReference type="Proteomes" id="UP000001959">
    <property type="component" value="Chromosome"/>
</dbReference>
<evidence type="ECO:0000256" key="7">
    <source>
        <dbReference type="ARBA" id="ARBA00022475"/>
    </source>
</evidence>
<evidence type="ECO:0000256" key="24">
    <source>
        <dbReference type="ARBA" id="ARBA00044770"/>
    </source>
</evidence>
<dbReference type="eggNOG" id="COG5009">
    <property type="taxonomic scope" value="Bacteria"/>
</dbReference>
<evidence type="ECO:0000259" key="29">
    <source>
        <dbReference type="Pfam" id="PF00905"/>
    </source>
</evidence>
<keyword evidence="9" id="KW-0121">Carboxypeptidase</keyword>
<dbReference type="Gene3D" id="1.10.3810.10">
    <property type="entry name" value="Biosynthetic peptidoglycan transglycosylase-like"/>
    <property type="match status" value="1"/>
</dbReference>
<dbReference type="KEGG" id="hne:HNE_1911"/>
<sequence length="868" mass="94058">MQMTDAPPTFQPSRKPDPYREPGKYDNLWKWLRRLVVLGLVLGVIGIIAVWVYFAALGRDVPSIAKLKQYEPPITSRVHGGDGALIAEFASQHRVFVPYESIPSHVIEAFVAAEDKNFFTHDGLDYVGITRGAVNTAKNKVTGSGGMQGGSTITQQVAKNMLLTRDQNIERKAKEAIVAQRMEKEFTKEQILELYLNEIYLGGQSYGVASAALNYFNKSLPELDLSEAAILASLAKAPSAVNPYTNPDRLLARRNYVLGRMVEDGYITKEESAEAQDRPLTTTRRLRGPEYAAATYFVQELRRELIGTYGEDTLEQGGLSIRTTIDTRLQLAAQQALQDGLVAYDRRHGWRGPLTTLPMDENSAAALKDVELPGGFGTWEAALVSSVSANSAELLLTDGTTIRLPAEEVKWAATYKPEEGAAGLQKGHVILAEFKREPSKDGAKATPDATAATEGAEDEAAEGPLEPVMVPVGNATLRQIPEVDGSLIALDPHTGRILAMQGGYSFFKSSFNRVTQAKRQPGSSFKPFVYAAALEKGYTPASRLLDAPFVSFDVSTQKYWTPKNYTAGQSSGMVTMRVALEKSLNMVTARVAQDIGMEAVSDLSERLGVYEKLPPYAAMSLGAGDTTMLDLTRGYAAFVNGGRLVTPTLLDRVQDRYGRTLYKHDTRACEGCDADEWNGGEPPILPDTREQVLDPIVAYQVTHMLEGVVERGTARRALRVGKPLAGKTGTTDDYRDAVFVGFSPDMVVGIRIGFDDNRSLGEGEAGGSVAAPIFTDFMEKALEKEPPTPFRIPPGVRLVKIDARTGALATPGTSIVIDEAFRPGTEPGLTAFNSTEDCLSISGSCGPSSDPSSPVEEDTADADLGDVF</sequence>
<evidence type="ECO:0000256" key="12">
    <source>
        <dbReference type="ARBA" id="ARBA00022679"/>
    </source>
</evidence>
<keyword evidence="21" id="KW-0511">Multifunctional enzyme</keyword>
<evidence type="ECO:0000313" key="32">
    <source>
        <dbReference type="EMBL" id="ABI76212.1"/>
    </source>
</evidence>
<dbReference type="Pfam" id="PF17092">
    <property type="entry name" value="PCB_OB"/>
    <property type="match status" value="1"/>
</dbReference>
<gene>
    <name evidence="32" type="primary">mrcA</name>
    <name evidence="32" type="ordered locus">HNE_1911</name>
</gene>
<dbReference type="GO" id="GO:0046677">
    <property type="term" value="P:response to antibiotic"/>
    <property type="evidence" value="ECO:0007669"/>
    <property type="project" value="UniProtKB-KW"/>
</dbReference>
<keyword evidence="22" id="KW-0961">Cell wall biogenesis/degradation</keyword>
<dbReference type="InterPro" id="IPR023346">
    <property type="entry name" value="Lysozyme-like_dom_sf"/>
</dbReference>
<dbReference type="InterPro" id="IPR001264">
    <property type="entry name" value="Glyco_trans_51"/>
</dbReference>
<dbReference type="EC" id="3.4.16.4" evidence="5"/>
<keyword evidence="11 32" id="KW-0328">Glycosyltransferase</keyword>
<dbReference type="InterPro" id="IPR036950">
    <property type="entry name" value="PBP_transglycosylase"/>
</dbReference>
<dbReference type="GO" id="GO:0006508">
    <property type="term" value="P:proteolysis"/>
    <property type="evidence" value="ECO:0007669"/>
    <property type="project" value="UniProtKB-KW"/>
</dbReference>
<dbReference type="InterPro" id="IPR001460">
    <property type="entry name" value="PCN-bd_Tpept"/>
</dbReference>
<dbReference type="GO" id="GO:0008658">
    <property type="term" value="F:penicillin binding"/>
    <property type="evidence" value="ECO:0007669"/>
    <property type="project" value="InterPro"/>
</dbReference>
<keyword evidence="12 32" id="KW-0808">Transferase</keyword>
<dbReference type="SUPFAM" id="SSF56601">
    <property type="entry name" value="beta-lactamase/transpeptidase-like"/>
    <property type="match status" value="1"/>
</dbReference>
<evidence type="ECO:0000256" key="19">
    <source>
        <dbReference type="ARBA" id="ARBA00023136"/>
    </source>
</evidence>
<evidence type="ECO:0000256" key="6">
    <source>
        <dbReference type="ARBA" id="ARBA00018638"/>
    </source>
</evidence>
<feature type="domain" description="Penicillin-binding protein transpeptidase" evidence="29">
    <location>
        <begin position="485"/>
        <end position="779"/>
    </location>
</feature>
<keyword evidence="15" id="KW-0133">Cell shape</keyword>
<evidence type="ECO:0000256" key="4">
    <source>
        <dbReference type="ARBA" id="ARBA00007739"/>
    </source>
</evidence>
<evidence type="ECO:0000256" key="11">
    <source>
        <dbReference type="ARBA" id="ARBA00022676"/>
    </source>
</evidence>
<evidence type="ECO:0000256" key="13">
    <source>
        <dbReference type="ARBA" id="ARBA00022692"/>
    </source>
</evidence>
<keyword evidence="19 28" id="KW-0472">Membrane</keyword>
<feature type="region of interest" description="Disordered" evidence="27">
    <location>
        <begin position="842"/>
        <end position="868"/>
    </location>
</feature>
<comment type="catalytic activity">
    <reaction evidence="23">
        <text>Preferential cleavage: (Ac)2-L-Lys-D-Ala-|-D-Ala. Also transpeptidation of peptidyl-alanyl moieties that are N-acyl substituents of D-alanine.</text>
        <dbReference type="EC" id="3.4.16.4"/>
    </reaction>
</comment>
<evidence type="ECO:0000259" key="30">
    <source>
        <dbReference type="Pfam" id="PF00912"/>
    </source>
</evidence>
<comment type="similarity">
    <text evidence="4">In the N-terminal section; belongs to the glycosyltransferase 51 family.</text>
</comment>
<evidence type="ECO:0000259" key="31">
    <source>
        <dbReference type="Pfam" id="PF17092"/>
    </source>
</evidence>
<feature type="transmembrane region" description="Helical" evidence="28">
    <location>
        <begin position="35"/>
        <end position="54"/>
    </location>
</feature>
<feature type="region of interest" description="Disordered" evidence="27">
    <location>
        <begin position="435"/>
        <end position="464"/>
    </location>
</feature>
<dbReference type="STRING" id="228405.HNE_1911"/>
<keyword evidence="10" id="KW-0645">Protease</keyword>
<feature type="compositionally biased region" description="Low complexity" evidence="27">
    <location>
        <begin position="842"/>
        <end position="854"/>
    </location>
</feature>
<evidence type="ECO:0000256" key="17">
    <source>
        <dbReference type="ARBA" id="ARBA00022984"/>
    </source>
</evidence>
<dbReference type="Pfam" id="PF00912">
    <property type="entry name" value="Transgly"/>
    <property type="match status" value="1"/>
</dbReference>
<evidence type="ECO:0000256" key="21">
    <source>
        <dbReference type="ARBA" id="ARBA00023268"/>
    </source>
</evidence>
<evidence type="ECO:0000256" key="18">
    <source>
        <dbReference type="ARBA" id="ARBA00022989"/>
    </source>
</evidence>
<evidence type="ECO:0000256" key="14">
    <source>
        <dbReference type="ARBA" id="ARBA00022801"/>
    </source>
</evidence>
<evidence type="ECO:0000256" key="16">
    <source>
        <dbReference type="ARBA" id="ARBA00022968"/>
    </source>
</evidence>
<dbReference type="NCBIfam" id="TIGR02074">
    <property type="entry name" value="PBP_1a_fam"/>
    <property type="match status" value="1"/>
</dbReference>
<keyword evidence="20" id="KW-0046">Antibiotic resistance</keyword>
<comment type="subcellular location">
    <subcellularLocation>
        <location evidence="1">Cell inner membrane</location>
        <topology evidence="1">Single-pass type II membrane protein</topology>
    </subcellularLocation>
</comment>
<comment type="pathway">
    <text evidence="26">Glycan biosynthesis.</text>
</comment>
<dbReference type="Pfam" id="PF00905">
    <property type="entry name" value="Transpeptidase"/>
    <property type="match status" value="1"/>
</dbReference>
<dbReference type="HOGENOM" id="CLU_006354_2_4_5"/>